<feature type="compositionally biased region" description="Basic and acidic residues" evidence="1">
    <location>
        <begin position="351"/>
        <end position="360"/>
    </location>
</feature>
<feature type="region of interest" description="Disordered" evidence="1">
    <location>
        <begin position="106"/>
        <end position="162"/>
    </location>
</feature>
<sequence length="360" mass="36539">MNEAKGHICPQCGAPRAADGSPSCTCTQQAADALRDTRTAEAAAAEDFDPLRIRPYVELDGEAGPSGAGTPGAPEGAAGTGGDTGDAGETQRLPAVEETMLLRAVPPASAPQQETSVLPTLRAPSDTTPNATDLSLFEDGGSGEGGNGTPGAPTGEGDQNTPRRRRTKLLAVAGAVVAVTAVAGFASGLFSYEPPSRDDAAPQDVRASVPTESEDTTSATPSASGSRSAEPTTASPTPSLSETPSPTASATPSATPSKSANPSRTPTPTATASTAAANNHQSSSTPTPVLQRGDEGPEVTELQLRLTQLRLYTGPDNGIFDKQVQTSVRTYQLARGITSDGLGVYGPTTRSKLESETTQP</sequence>
<dbReference type="InterPro" id="IPR036366">
    <property type="entry name" value="PGBDSf"/>
</dbReference>
<keyword evidence="2" id="KW-1133">Transmembrane helix</keyword>
<dbReference type="SUPFAM" id="SSF47090">
    <property type="entry name" value="PGBD-like"/>
    <property type="match status" value="1"/>
</dbReference>
<dbReference type="Pfam" id="PF01471">
    <property type="entry name" value="PG_binding_1"/>
    <property type="match status" value="1"/>
</dbReference>
<dbReference type="RefSeq" id="WP_369186902.1">
    <property type="nucleotide sequence ID" value="NZ_CP163431.1"/>
</dbReference>
<name>A0AB39M4F1_9ACTN</name>
<evidence type="ECO:0000256" key="2">
    <source>
        <dbReference type="SAM" id="Phobius"/>
    </source>
</evidence>
<feature type="region of interest" description="Disordered" evidence="1">
    <location>
        <begin position="192"/>
        <end position="298"/>
    </location>
</feature>
<dbReference type="AlphaFoldDB" id="A0AB39M4F1"/>
<protein>
    <submittedName>
        <fullName evidence="4">Peptidoglycan-binding protein</fullName>
    </submittedName>
</protein>
<dbReference type="InterPro" id="IPR002477">
    <property type="entry name" value="Peptidoglycan-bd-like"/>
</dbReference>
<feature type="transmembrane region" description="Helical" evidence="2">
    <location>
        <begin position="169"/>
        <end position="192"/>
    </location>
</feature>
<feature type="domain" description="Peptidoglycan binding-like" evidence="3">
    <location>
        <begin position="296"/>
        <end position="353"/>
    </location>
</feature>
<dbReference type="InterPro" id="IPR036365">
    <property type="entry name" value="PGBD-like_sf"/>
</dbReference>
<feature type="region of interest" description="Disordered" evidence="1">
    <location>
        <begin position="37"/>
        <end position="89"/>
    </location>
</feature>
<accession>A0AB39M4F1</accession>
<evidence type="ECO:0000259" key="3">
    <source>
        <dbReference type="Pfam" id="PF01471"/>
    </source>
</evidence>
<feature type="compositionally biased region" description="Gly residues" evidence="1">
    <location>
        <begin position="140"/>
        <end position="149"/>
    </location>
</feature>
<gene>
    <name evidence="4" type="ORF">AB5J58_07155</name>
</gene>
<dbReference type="Gene3D" id="1.10.101.10">
    <property type="entry name" value="PGBD-like superfamily/PGBD"/>
    <property type="match status" value="1"/>
</dbReference>
<feature type="region of interest" description="Disordered" evidence="1">
    <location>
        <begin position="1"/>
        <end position="25"/>
    </location>
</feature>
<evidence type="ECO:0000256" key="1">
    <source>
        <dbReference type="SAM" id="MobiDB-lite"/>
    </source>
</evidence>
<organism evidence="4">
    <name type="scientific">Streptomyces sp. R08</name>
    <dbReference type="NCBI Taxonomy" id="3238624"/>
    <lineage>
        <taxon>Bacteria</taxon>
        <taxon>Bacillati</taxon>
        <taxon>Actinomycetota</taxon>
        <taxon>Actinomycetes</taxon>
        <taxon>Kitasatosporales</taxon>
        <taxon>Streptomycetaceae</taxon>
        <taxon>Streptomyces</taxon>
    </lineage>
</organism>
<keyword evidence="2" id="KW-0472">Membrane</keyword>
<feature type="compositionally biased region" description="Low complexity" evidence="1">
    <location>
        <begin position="226"/>
        <end position="285"/>
    </location>
</feature>
<dbReference type="EMBL" id="CP163431">
    <property type="protein sequence ID" value="XDP99965.1"/>
    <property type="molecule type" value="Genomic_DNA"/>
</dbReference>
<proteinExistence type="predicted"/>
<feature type="compositionally biased region" description="Polar residues" evidence="1">
    <location>
        <begin position="216"/>
        <end position="225"/>
    </location>
</feature>
<evidence type="ECO:0000313" key="4">
    <source>
        <dbReference type="EMBL" id="XDP99965.1"/>
    </source>
</evidence>
<keyword evidence="2" id="KW-0812">Transmembrane</keyword>
<feature type="region of interest" description="Disordered" evidence="1">
    <location>
        <begin position="339"/>
        <end position="360"/>
    </location>
</feature>
<reference evidence="4" key="1">
    <citation type="submission" date="2024-07" db="EMBL/GenBank/DDBJ databases">
        <authorList>
            <person name="Yu S.T."/>
        </authorList>
    </citation>
    <scope>NUCLEOTIDE SEQUENCE</scope>
    <source>
        <strain evidence="4">R08</strain>
    </source>
</reference>